<keyword evidence="11" id="KW-1185">Reference proteome</keyword>
<keyword evidence="4 8" id="KW-0472">Membrane</keyword>
<dbReference type="AlphaFoldDB" id="A0AAE0ZKS7"/>
<evidence type="ECO:0000256" key="5">
    <source>
        <dbReference type="ARBA" id="ARBA00023170"/>
    </source>
</evidence>
<feature type="domain" description="Receptor ligand binding region" evidence="9">
    <location>
        <begin position="148"/>
        <end position="244"/>
    </location>
</feature>
<dbReference type="InterPro" id="IPR028082">
    <property type="entry name" value="Peripla_BP_I"/>
</dbReference>
<accession>A0AAE0ZKS7</accession>
<keyword evidence="6" id="KW-0325">Glycoprotein</keyword>
<dbReference type="Gene3D" id="3.40.50.2300">
    <property type="match status" value="1"/>
</dbReference>
<dbReference type="SUPFAM" id="SSF53822">
    <property type="entry name" value="Periplasmic binding protein-like I"/>
    <property type="match status" value="1"/>
</dbReference>
<dbReference type="PRINTS" id="PR00248">
    <property type="entry name" value="GPCRMGR"/>
</dbReference>
<keyword evidence="5" id="KW-0675">Receptor</keyword>
<dbReference type="Proteomes" id="UP001283361">
    <property type="component" value="Unassembled WGS sequence"/>
</dbReference>
<dbReference type="GO" id="GO:0016020">
    <property type="term" value="C:membrane"/>
    <property type="evidence" value="ECO:0007669"/>
    <property type="project" value="UniProtKB-SubCell"/>
</dbReference>
<proteinExistence type="predicted"/>
<evidence type="ECO:0000256" key="8">
    <source>
        <dbReference type="SAM" id="Phobius"/>
    </source>
</evidence>
<evidence type="ECO:0000259" key="9">
    <source>
        <dbReference type="Pfam" id="PF01094"/>
    </source>
</evidence>
<dbReference type="InterPro" id="IPR000337">
    <property type="entry name" value="GPCR_3"/>
</dbReference>
<feature type="transmembrane region" description="Helical" evidence="8">
    <location>
        <begin position="221"/>
        <end position="243"/>
    </location>
</feature>
<dbReference type="EMBL" id="JAWDGP010003779">
    <property type="protein sequence ID" value="KAK3770977.1"/>
    <property type="molecule type" value="Genomic_DNA"/>
</dbReference>
<evidence type="ECO:0000256" key="2">
    <source>
        <dbReference type="ARBA" id="ARBA00022692"/>
    </source>
</evidence>
<dbReference type="PANTHER" id="PTHR24060">
    <property type="entry name" value="METABOTROPIC GLUTAMATE RECEPTOR"/>
    <property type="match status" value="1"/>
</dbReference>
<comment type="caution">
    <text evidence="10">The sequence shown here is derived from an EMBL/GenBank/DDBJ whole genome shotgun (WGS) entry which is preliminary data.</text>
</comment>
<evidence type="ECO:0000256" key="4">
    <source>
        <dbReference type="ARBA" id="ARBA00023136"/>
    </source>
</evidence>
<evidence type="ECO:0000313" key="11">
    <source>
        <dbReference type="Proteomes" id="UP001283361"/>
    </source>
</evidence>
<name>A0AAE0ZKS7_9GAST</name>
<feature type="region of interest" description="Disordered" evidence="7">
    <location>
        <begin position="92"/>
        <end position="112"/>
    </location>
</feature>
<gene>
    <name evidence="10" type="ORF">RRG08_029067</name>
</gene>
<evidence type="ECO:0000256" key="3">
    <source>
        <dbReference type="ARBA" id="ARBA00022989"/>
    </source>
</evidence>
<protein>
    <recommendedName>
        <fullName evidence="9">Receptor ligand binding region domain-containing protein</fullName>
    </recommendedName>
</protein>
<keyword evidence="2 8" id="KW-0812">Transmembrane</keyword>
<keyword evidence="3 8" id="KW-1133">Transmembrane helix</keyword>
<comment type="subcellular location">
    <subcellularLocation>
        <location evidence="1">Membrane</location>
        <topology evidence="1">Multi-pass membrane protein</topology>
    </subcellularLocation>
</comment>
<feature type="compositionally biased region" description="Polar residues" evidence="7">
    <location>
        <begin position="92"/>
        <end position="107"/>
    </location>
</feature>
<dbReference type="InterPro" id="IPR050726">
    <property type="entry name" value="mGluR"/>
</dbReference>
<dbReference type="Pfam" id="PF01094">
    <property type="entry name" value="ANF_receptor"/>
    <property type="match status" value="1"/>
</dbReference>
<evidence type="ECO:0000256" key="7">
    <source>
        <dbReference type="SAM" id="MobiDB-lite"/>
    </source>
</evidence>
<organism evidence="10 11">
    <name type="scientific">Elysia crispata</name>
    <name type="common">lettuce slug</name>
    <dbReference type="NCBI Taxonomy" id="231223"/>
    <lineage>
        <taxon>Eukaryota</taxon>
        <taxon>Metazoa</taxon>
        <taxon>Spiralia</taxon>
        <taxon>Lophotrochozoa</taxon>
        <taxon>Mollusca</taxon>
        <taxon>Gastropoda</taxon>
        <taxon>Heterobranchia</taxon>
        <taxon>Euthyneura</taxon>
        <taxon>Panpulmonata</taxon>
        <taxon>Sacoglossa</taxon>
        <taxon>Placobranchoidea</taxon>
        <taxon>Plakobranchidae</taxon>
        <taxon>Elysia</taxon>
    </lineage>
</organism>
<dbReference type="InterPro" id="IPR001828">
    <property type="entry name" value="ANF_lig-bd_rcpt"/>
</dbReference>
<evidence type="ECO:0000256" key="6">
    <source>
        <dbReference type="ARBA" id="ARBA00023180"/>
    </source>
</evidence>
<dbReference type="GO" id="GO:0004930">
    <property type="term" value="F:G protein-coupled receptor activity"/>
    <property type="evidence" value="ECO:0007669"/>
    <property type="project" value="InterPro"/>
</dbReference>
<evidence type="ECO:0000256" key="1">
    <source>
        <dbReference type="ARBA" id="ARBA00004141"/>
    </source>
</evidence>
<reference evidence="10" key="1">
    <citation type="journal article" date="2023" name="G3 (Bethesda)">
        <title>A reference genome for the long-term kleptoplast-retaining sea slug Elysia crispata morphotype clarki.</title>
        <authorList>
            <person name="Eastman K.E."/>
            <person name="Pendleton A.L."/>
            <person name="Shaikh M.A."/>
            <person name="Suttiyut T."/>
            <person name="Ogas R."/>
            <person name="Tomko P."/>
            <person name="Gavelis G."/>
            <person name="Widhalm J.R."/>
            <person name="Wisecaver J.H."/>
        </authorList>
    </citation>
    <scope>NUCLEOTIDE SEQUENCE</scope>
    <source>
        <strain evidence="10">ECLA1</strain>
    </source>
</reference>
<evidence type="ECO:0000313" key="10">
    <source>
        <dbReference type="EMBL" id="KAK3770977.1"/>
    </source>
</evidence>
<sequence>MQTRFSPLKTSHHIPRTRQCWLSWGVGQPIARSISSTAVTLVILLSSHGLSLCSANLSFSGGSRYSDAWLDWAQSDDPSYYPSDQHALAPSTTGQLLDSKAEATSPSEPKIATEGDVVFGGLFPMHEQGVAGTGQTCGRIKREKGIQRLEAMLYAVDLINSDPEILPGLTIGMHVLDTCSDDTFALEQCMDFIKAQLSSMDAEEYWCQDLKPPIYRPMRPVAGVIGAASSPVSIMVANILRLFKYKLTSIMRPQQHWLDYKASRRMNPS</sequence>